<accession>A0A816I2T2</accession>
<sequence>MSRLLERSRLNFLTPLAEITAWITHQVEGKTKTILTLMFQAAVYSVWKERNSRLLNWIIRALDSTVKEVQLQLRSKLFALDREDDHTFPHSSHHHTTPTSSQSRTYVSHLLIKQCIFNCISQK</sequence>
<dbReference type="Proteomes" id="UP001295469">
    <property type="component" value="Chromosome C03"/>
</dbReference>
<protein>
    <submittedName>
        <fullName evidence="1">(rape) hypothetical protein</fullName>
    </submittedName>
</protein>
<reference evidence="1" key="1">
    <citation type="submission" date="2021-01" db="EMBL/GenBank/DDBJ databases">
        <authorList>
            <consortium name="Genoscope - CEA"/>
            <person name="William W."/>
        </authorList>
    </citation>
    <scope>NUCLEOTIDE SEQUENCE</scope>
</reference>
<evidence type="ECO:0000313" key="1">
    <source>
        <dbReference type="EMBL" id="CAF1700862.1"/>
    </source>
</evidence>
<name>A0A816I2T2_BRANA</name>
<gene>
    <name evidence="1" type="ORF">DARMORV10_C03P26860.1</name>
</gene>
<proteinExistence type="predicted"/>
<dbReference type="EMBL" id="HG994367">
    <property type="protein sequence ID" value="CAF1700862.1"/>
    <property type="molecule type" value="Genomic_DNA"/>
</dbReference>
<organism evidence="1">
    <name type="scientific">Brassica napus</name>
    <name type="common">Rape</name>
    <dbReference type="NCBI Taxonomy" id="3708"/>
    <lineage>
        <taxon>Eukaryota</taxon>
        <taxon>Viridiplantae</taxon>
        <taxon>Streptophyta</taxon>
        <taxon>Embryophyta</taxon>
        <taxon>Tracheophyta</taxon>
        <taxon>Spermatophyta</taxon>
        <taxon>Magnoliopsida</taxon>
        <taxon>eudicotyledons</taxon>
        <taxon>Gunneridae</taxon>
        <taxon>Pentapetalae</taxon>
        <taxon>rosids</taxon>
        <taxon>malvids</taxon>
        <taxon>Brassicales</taxon>
        <taxon>Brassicaceae</taxon>
        <taxon>Brassiceae</taxon>
        <taxon>Brassica</taxon>
    </lineage>
</organism>
<dbReference type="AlphaFoldDB" id="A0A816I2T2"/>